<gene>
    <name evidence="1" type="ORF">EK21DRAFT_86062</name>
</gene>
<reference evidence="1" key="1">
    <citation type="journal article" date="2020" name="Stud. Mycol.">
        <title>101 Dothideomycetes genomes: a test case for predicting lifestyles and emergence of pathogens.</title>
        <authorList>
            <person name="Haridas S."/>
            <person name="Albert R."/>
            <person name="Binder M."/>
            <person name="Bloem J."/>
            <person name="Labutti K."/>
            <person name="Salamov A."/>
            <person name="Andreopoulos B."/>
            <person name="Baker S."/>
            <person name="Barry K."/>
            <person name="Bills G."/>
            <person name="Bluhm B."/>
            <person name="Cannon C."/>
            <person name="Castanera R."/>
            <person name="Culley D."/>
            <person name="Daum C."/>
            <person name="Ezra D."/>
            <person name="Gonzalez J."/>
            <person name="Henrissat B."/>
            <person name="Kuo A."/>
            <person name="Liang C."/>
            <person name="Lipzen A."/>
            <person name="Lutzoni F."/>
            <person name="Magnuson J."/>
            <person name="Mondo S."/>
            <person name="Nolan M."/>
            <person name="Ohm R."/>
            <person name="Pangilinan J."/>
            <person name="Park H.-J."/>
            <person name="Ramirez L."/>
            <person name="Alfaro M."/>
            <person name="Sun H."/>
            <person name="Tritt A."/>
            <person name="Yoshinaga Y."/>
            <person name="Zwiers L.-H."/>
            <person name="Turgeon B."/>
            <person name="Goodwin S."/>
            <person name="Spatafora J."/>
            <person name="Crous P."/>
            <person name="Grigoriev I."/>
        </authorList>
    </citation>
    <scope>NUCLEOTIDE SEQUENCE</scope>
    <source>
        <strain evidence="1">CBS 110217</strain>
    </source>
</reference>
<organism evidence="1 2">
    <name type="scientific">Setomelanomma holmii</name>
    <dbReference type="NCBI Taxonomy" id="210430"/>
    <lineage>
        <taxon>Eukaryota</taxon>
        <taxon>Fungi</taxon>
        <taxon>Dikarya</taxon>
        <taxon>Ascomycota</taxon>
        <taxon>Pezizomycotina</taxon>
        <taxon>Dothideomycetes</taxon>
        <taxon>Pleosporomycetidae</taxon>
        <taxon>Pleosporales</taxon>
        <taxon>Pleosporineae</taxon>
        <taxon>Phaeosphaeriaceae</taxon>
        <taxon>Setomelanomma</taxon>
    </lineage>
</organism>
<comment type="caution">
    <text evidence="1">The sequence shown here is derived from an EMBL/GenBank/DDBJ whole genome shotgun (WGS) entry which is preliminary data.</text>
</comment>
<proteinExistence type="predicted"/>
<dbReference type="Pfam" id="PF26639">
    <property type="entry name" value="Het-6_barrel"/>
    <property type="match status" value="1"/>
</dbReference>
<dbReference type="Proteomes" id="UP000799777">
    <property type="component" value="Unassembled WGS sequence"/>
</dbReference>
<keyword evidence="2" id="KW-1185">Reference proteome</keyword>
<protein>
    <submittedName>
        <fullName evidence="1">Uncharacterized protein</fullName>
    </submittedName>
</protein>
<dbReference type="AlphaFoldDB" id="A0A9P4LNJ6"/>
<dbReference type="OrthoDB" id="5416609at2759"/>
<dbReference type="EMBL" id="ML978164">
    <property type="protein sequence ID" value="KAF2033916.1"/>
    <property type="molecule type" value="Genomic_DNA"/>
</dbReference>
<accession>A0A9P4LNJ6</accession>
<evidence type="ECO:0000313" key="1">
    <source>
        <dbReference type="EMBL" id="KAF2033916.1"/>
    </source>
</evidence>
<evidence type="ECO:0000313" key="2">
    <source>
        <dbReference type="Proteomes" id="UP000799777"/>
    </source>
</evidence>
<name>A0A9P4LNJ6_9PLEO</name>
<sequence>MERSPYTSQSAAWWRNLCGGVIMLGSESESFCRRVGALDLPMYLKSELDLSTFADCVCIDPEVEHFRNATDVVRAGRCFVITRRGYIGWAPVGSMTGDHVMILPAGRVPYVMRSVLSNDQKDVRSEVGGSELIDLQEERIYKFLGDAYVHGIMHSEGYDEARLEGMKIV</sequence>